<comment type="similarity">
    <text evidence="3">Belongs to the iron/ascorbate-dependent oxidoreductase family.</text>
</comment>
<evidence type="ECO:0000313" key="5">
    <source>
        <dbReference type="EMBL" id="CAK9201114.1"/>
    </source>
</evidence>
<dbReference type="InterPro" id="IPR026992">
    <property type="entry name" value="DIOX_N"/>
</dbReference>
<keyword evidence="2 3" id="KW-0408">Iron</keyword>
<dbReference type="SUPFAM" id="SSF51197">
    <property type="entry name" value="Clavaminate synthase-like"/>
    <property type="match status" value="1"/>
</dbReference>
<dbReference type="Pfam" id="PF14226">
    <property type="entry name" value="DIOX_N"/>
    <property type="match status" value="1"/>
</dbReference>
<keyword evidence="6" id="KW-1185">Reference proteome</keyword>
<dbReference type="InterPro" id="IPR027443">
    <property type="entry name" value="IPNS-like_sf"/>
</dbReference>
<dbReference type="PROSITE" id="PS51471">
    <property type="entry name" value="FE2OG_OXY"/>
    <property type="match status" value="1"/>
</dbReference>
<keyword evidence="3" id="KW-0560">Oxidoreductase</keyword>
<gene>
    <name evidence="5" type="ORF">CSSPTR1EN2_LOCUS5745</name>
</gene>
<evidence type="ECO:0000256" key="3">
    <source>
        <dbReference type="RuleBase" id="RU003682"/>
    </source>
</evidence>
<name>A0ABP0TNK9_9BRYO</name>
<dbReference type="EMBL" id="OZ019905">
    <property type="protein sequence ID" value="CAK9201114.1"/>
    <property type="molecule type" value="Genomic_DNA"/>
</dbReference>
<dbReference type="InterPro" id="IPR005123">
    <property type="entry name" value="Oxoglu/Fe-dep_dioxygenase_dom"/>
</dbReference>
<keyword evidence="1 3" id="KW-0479">Metal-binding</keyword>
<sequence>MDMCCRDNCNSFPPKSKDEINVDYSKHGIEGVNPGDKVIPSAYCWPAELVSPRVAYEAYEEEVPVIDMAGLNDQVAGGVVASDIEVVKTRIAAEMAMAAETWGVFNIVNHGVPVELLQRLKTEAHMFFNLPMATKKELFIDKDATTGVVLRGYGFKVERNSAAKCSWSEGLFVTNDASFLQDCASKIHSQDCERKAFVATVVEYETALRKCTMQVLHLLAQGLGVDPEHFDRYSDEGSEIIQRWNYYPPCPEPDKTLGLLQHTDASLVTVLELGDVGGFQVQRGGKWVAVRPQKNGFAILIGDMLEVMTRGKFYSVPHRAVVNKSKPRLSIGTFLAPNRTMDIISPPDLPTPAEQPDTRPEYRPFTFAEYVIHKFSKQPGRAFVRYSMQQKGASTLVA</sequence>
<dbReference type="PANTHER" id="PTHR47990">
    <property type="entry name" value="2-OXOGLUTARATE (2OG) AND FE(II)-DEPENDENT OXYGENASE SUPERFAMILY PROTEIN-RELATED"/>
    <property type="match status" value="1"/>
</dbReference>
<feature type="domain" description="Fe2OG dioxygenase" evidence="4">
    <location>
        <begin position="237"/>
        <end position="337"/>
    </location>
</feature>
<reference evidence="5" key="1">
    <citation type="submission" date="2024-02" db="EMBL/GenBank/DDBJ databases">
        <authorList>
            <consortium name="ELIXIR-Norway"/>
            <consortium name="Elixir Norway"/>
        </authorList>
    </citation>
    <scope>NUCLEOTIDE SEQUENCE</scope>
</reference>
<dbReference type="InterPro" id="IPR044861">
    <property type="entry name" value="IPNS-like_FE2OG_OXY"/>
</dbReference>
<protein>
    <recommendedName>
        <fullName evidence="4">Fe2OG dioxygenase domain-containing protein</fullName>
    </recommendedName>
</protein>
<accession>A0ABP0TNK9</accession>
<evidence type="ECO:0000313" key="6">
    <source>
        <dbReference type="Proteomes" id="UP001497512"/>
    </source>
</evidence>
<dbReference type="Gene3D" id="2.60.120.330">
    <property type="entry name" value="B-lactam Antibiotic, Isopenicillin N Synthase, Chain"/>
    <property type="match status" value="1"/>
</dbReference>
<organism evidence="5 6">
    <name type="scientific">Sphagnum troendelagicum</name>
    <dbReference type="NCBI Taxonomy" id="128251"/>
    <lineage>
        <taxon>Eukaryota</taxon>
        <taxon>Viridiplantae</taxon>
        <taxon>Streptophyta</taxon>
        <taxon>Embryophyta</taxon>
        <taxon>Bryophyta</taxon>
        <taxon>Sphagnophytina</taxon>
        <taxon>Sphagnopsida</taxon>
        <taxon>Sphagnales</taxon>
        <taxon>Sphagnaceae</taxon>
        <taxon>Sphagnum</taxon>
    </lineage>
</organism>
<evidence type="ECO:0000256" key="2">
    <source>
        <dbReference type="ARBA" id="ARBA00023004"/>
    </source>
</evidence>
<dbReference type="Proteomes" id="UP001497512">
    <property type="component" value="Chromosome 13"/>
</dbReference>
<evidence type="ECO:0000256" key="1">
    <source>
        <dbReference type="ARBA" id="ARBA00022723"/>
    </source>
</evidence>
<dbReference type="InterPro" id="IPR050231">
    <property type="entry name" value="Iron_ascorbate_oxido_reductase"/>
</dbReference>
<dbReference type="Pfam" id="PF03171">
    <property type="entry name" value="2OG-FeII_Oxy"/>
    <property type="match status" value="1"/>
</dbReference>
<evidence type="ECO:0000259" key="4">
    <source>
        <dbReference type="PROSITE" id="PS51471"/>
    </source>
</evidence>
<proteinExistence type="inferred from homology"/>